<dbReference type="SUPFAM" id="SSF48452">
    <property type="entry name" value="TPR-like"/>
    <property type="match status" value="1"/>
</dbReference>
<dbReference type="Gene3D" id="1.25.40.10">
    <property type="entry name" value="Tetratricopeptide repeat domain"/>
    <property type="match status" value="1"/>
</dbReference>
<organism evidence="1 2">
    <name type="scientific">Brachyspira murdochii</name>
    <dbReference type="NCBI Taxonomy" id="84378"/>
    <lineage>
        <taxon>Bacteria</taxon>
        <taxon>Pseudomonadati</taxon>
        <taxon>Spirochaetota</taxon>
        <taxon>Spirochaetia</taxon>
        <taxon>Brachyspirales</taxon>
        <taxon>Brachyspiraceae</taxon>
        <taxon>Brachyspira</taxon>
    </lineage>
</organism>
<accession>A0ABX5B1K1</accession>
<evidence type="ECO:0000313" key="1">
    <source>
        <dbReference type="EMBL" id="PPS21103.1"/>
    </source>
</evidence>
<evidence type="ECO:0008006" key="3">
    <source>
        <dbReference type="Google" id="ProtNLM"/>
    </source>
</evidence>
<reference evidence="1 2" key="1">
    <citation type="submission" date="2014-04" db="EMBL/GenBank/DDBJ databases">
        <title>Whole genome sequence of 'Brachyspira hampsonii' D13-03603F2.</title>
        <authorList>
            <person name="Patterson A.H."/>
            <person name="Chaban B."/>
            <person name="Fernando C."/>
            <person name="Harding J.C."/>
            <person name="Hill J.E."/>
        </authorList>
    </citation>
    <scope>NUCLEOTIDE SEQUENCE [LARGE SCALE GENOMIC DNA]</scope>
    <source>
        <strain evidence="1 2">D13-03603F2</strain>
    </source>
</reference>
<dbReference type="Pfam" id="PF13181">
    <property type="entry name" value="TPR_8"/>
    <property type="match status" value="1"/>
</dbReference>
<dbReference type="InterPro" id="IPR011990">
    <property type="entry name" value="TPR-like_helical_dom_sf"/>
</dbReference>
<proteinExistence type="predicted"/>
<keyword evidence="2" id="KW-1185">Reference proteome</keyword>
<sequence>MIIANQNIIVQEVLEQYEKAIKYYNKAVELYPNDTYYNRGVSEENLGLYDEAIKLNNNDTDAYNNKGFDK</sequence>
<name>A0ABX5B1K1_9SPIR</name>
<gene>
    <name evidence="1" type="ORF">DJ52_12795</name>
</gene>
<dbReference type="InterPro" id="IPR019734">
    <property type="entry name" value="TPR_rpt"/>
</dbReference>
<dbReference type="Pfam" id="PF00515">
    <property type="entry name" value="TPR_1"/>
    <property type="match status" value="1"/>
</dbReference>
<dbReference type="Proteomes" id="UP000238924">
    <property type="component" value="Unassembled WGS sequence"/>
</dbReference>
<protein>
    <recommendedName>
        <fullName evidence="3">TPR repeat-containing protein</fullName>
    </recommendedName>
</protein>
<dbReference type="RefSeq" id="WP_104619055.1">
    <property type="nucleotide sequence ID" value="NZ_JAWLPZ010000009.1"/>
</dbReference>
<evidence type="ECO:0000313" key="2">
    <source>
        <dbReference type="Proteomes" id="UP000238924"/>
    </source>
</evidence>
<comment type="caution">
    <text evidence="1">The sequence shown here is derived from an EMBL/GenBank/DDBJ whole genome shotgun (WGS) entry which is preliminary data.</text>
</comment>
<dbReference type="EMBL" id="JJMJ01000230">
    <property type="protein sequence ID" value="PPS21103.1"/>
    <property type="molecule type" value="Genomic_DNA"/>
</dbReference>